<dbReference type="SUPFAM" id="SSF57701">
    <property type="entry name" value="Zn2/Cys6 DNA-binding domain"/>
    <property type="match status" value="1"/>
</dbReference>
<proteinExistence type="predicted"/>
<dbReference type="InterPro" id="IPR036864">
    <property type="entry name" value="Zn2-C6_fun-type_DNA-bd_sf"/>
</dbReference>
<keyword evidence="1" id="KW-0539">Nucleus</keyword>
<evidence type="ECO:0000259" key="3">
    <source>
        <dbReference type="PROSITE" id="PS50048"/>
    </source>
</evidence>
<dbReference type="CDD" id="cd00067">
    <property type="entry name" value="GAL4"/>
    <property type="match status" value="1"/>
</dbReference>
<dbReference type="PROSITE" id="PS00463">
    <property type="entry name" value="ZN2_CY6_FUNGAL_1"/>
    <property type="match status" value="1"/>
</dbReference>
<dbReference type="PROSITE" id="PS50048">
    <property type="entry name" value="ZN2_CY6_FUNGAL_2"/>
    <property type="match status" value="1"/>
</dbReference>
<dbReference type="CDD" id="cd12148">
    <property type="entry name" value="fungal_TF_MHR"/>
    <property type="match status" value="1"/>
</dbReference>
<accession>A0A6G1I204</accession>
<feature type="domain" description="Zn(2)-C6 fungal-type" evidence="3">
    <location>
        <begin position="95"/>
        <end position="124"/>
    </location>
</feature>
<protein>
    <recommendedName>
        <fullName evidence="3">Zn(2)-C6 fungal-type domain-containing protein</fullName>
    </recommendedName>
</protein>
<dbReference type="AlphaFoldDB" id="A0A6G1I204"/>
<dbReference type="Proteomes" id="UP000799640">
    <property type="component" value="Unassembled WGS sequence"/>
</dbReference>
<feature type="region of interest" description="Disordered" evidence="2">
    <location>
        <begin position="1"/>
        <end position="85"/>
    </location>
</feature>
<reference evidence="4" key="1">
    <citation type="journal article" date="2020" name="Stud. Mycol.">
        <title>101 Dothideomycetes genomes: a test case for predicting lifestyles and emergence of pathogens.</title>
        <authorList>
            <person name="Haridas S."/>
            <person name="Albert R."/>
            <person name="Binder M."/>
            <person name="Bloem J."/>
            <person name="Labutti K."/>
            <person name="Salamov A."/>
            <person name="Andreopoulos B."/>
            <person name="Baker S."/>
            <person name="Barry K."/>
            <person name="Bills G."/>
            <person name="Bluhm B."/>
            <person name="Cannon C."/>
            <person name="Castanera R."/>
            <person name="Culley D."/>
            <person name="Daum C."/>
            <person name="Ezra D."/>
            <person name="Gonzalez J."/>
            <person name="Henrissat B."/>
            <person name="Kuo A."/>
            <person name="Liang C."/>
            <person name="Lipzen A."/>
            <person name="Lutzoni F."/>
            <person name="Magnuson J."/>
            <person name="Mondo S."/>
            <person name="Nolan M."/>
            <person name="Ohm R."/>
            <person name="Pangilinan J."/>
            <person name="Park H.-J."/>
            <person name="Ramirez L."/>
            <person name="Alfaro M."/>
            <person name="Sun H."/>
            <person name="Tritt A."/>
            <person name="Yoshinaga Y."/>
            <person name="Zwiers L.-H."/>
            <person name="Turgeon B."/>
            <person name="Goodwin S."/>
            <person name="Spatafora J."/>
            <person name="Crous P."/>
            <person name="Grigoriev I."/>
        </authorList>
    </citation>
    <scope>NUCLEOTIDE SEQUENCE</scope>
    <source>
        <strain evidence="4">CBS 262.69</strain>
    </source>
</reference>
<feature type="compositionally biased region" description="Low complexity" evidence="2">
    <location>
        <begin position="41"/>
        <end position="66"/>
    </location>
</feature>
<sequence length="590" mass="65815">MSQFPTPPHSQGNHFSGAYATAPPTDALNSLEPSLAALGEPAPQSSASQAAQASFKLQLQAAAAAANDAPNHGHDATNHSDSNDVLAKSKRLGRACDACSRRKVKCGEEVPCKNCVELDIECTFQRPTKRRGPVNRVVEEIKRQRMDGVDLHEGFVSGQFQLSIEAIAPHHLVHRLLFDFFTYIYPIYPFPHEHLVLDRFNKREDLQSRTFLGLIAAVVGAFAASFPRLSEIALRDAVHDGLLASGEDFVDRCVQVCTDARGPGYLLRPNLDVDDAVTSFFMAIISARTSRLTQFSLHMAESLSILRSLDLPPDPVQPGFKGFVGREISSRLFWAIYTESRLSQRPEMIPPCRTTELPRMPDAIDDYYIYHDRLERPSSLISLLEGFNLNVRVYRICHVLSTVDLLYDISPDLGCREERRVLTDTLRELSSLFDNCPPELVTLSQQHPNSEVDIQALQASVAEAPDIRRQLQCDIQKANVHSSAITARFSIIQRLAKLQEKSAMNEPVATNGSVEQLASERRKVFWDLASLLRNMSRSTIEPHLDIIQAKLVPVISELRKTWKDETTMGAVEVASLSARFVEFFGDPGWT</sequence>
<dbReference type="GO" id="GO:0008270">
    <property type="term" value="F:zinc ion binding"/>
    <property type="evidence" value="ECO:0007669"/>
    <property type="project" value="InterPro"/>
</dbReference>
<keyword evidence="5" id="KW-1185">Reference proteome</keyword>
<dbReference type="OrthoDB" id="5284003at2759"/>
<evidence type="ECO:0000313" key="4">
    <source>
        <dbReference type="EMBL" id="KAF2402310.1"/>
    </source>
</evidence>
<evidence type="ECO:0000313" key="5">
    <source>
        <dbReference type="Proteomes" id="UP000799640"/>
    </source>
</evidence>
<dbReference type="EMBL" id="ML996691">
    <property type="protein sequence ID" value="KAF2402310.1"/>
    <property type="molecule type" value="Genomic_DNA"/>
</dbReference>
<dbReference type="InterPro" id="IPR050987">
    <property type="entry name" value="AtrR-like"/>
</dbReference>
<name>A0A6G1I204_9PEZI</name>
<dbReference type="Gene3D" id="4.10.240.10">
    <property type="entry name" value="Zn(2)-C6 fungal-type DNA-binding domain"/>
    <property type="match status" value="1"/>
</dbReference>
<dbReference type="SMART" id="SM00066">
    <property type="entry name" value="GAL4"/>
    <property type="match status" value="1"/>
</dbReference>
<dbReference type="Pfam" id="PF00172">
    <property type="entry name" value="Zn_clus"/>
    <property type="match status" value="1"/>
</dbReference>
<organism evidence="4 5">
    <name type="scientific">Trichodelitschia bisporula</name>
    <dbReference type="NCBI Taxonomy" id="703511"/>
    <lineage>
        <taxon>Eukaryota</taxon>
        <taxon>Fungi</taxon>
        <taxon>Dikarya</taxon>
        <taxon>Ascomycota</taxon>
        <taxon>Pezizomycotina</taxon>
        <taxon>Dothideomycetes</taxon>
        <taxon>Dothideomycetes incertae sedis</taxon>
        <taxon>Phaeotrichales</taxon>
        <taxon>Phaeotrichaceae</taxon>
        <taxon>Trichodelitschia</taxon>
    </lineage>
</organism>
<dbReference type="GO" id="GO:0000981">
    <property type="term" value="F:DNA-binding transcription factor activity, RNA polymerase II-specific"/>
    <property type="evidence" value="ECO:0007669"/>
    <property type="project" value="InterPro"/>
</dbReference>
<dbReference type="InterPro" id="IPR001138">
    <property type="entry name" value="Zn2Cys6_DnaBD"/>
</dbReference>
<evidence type="ECO:0000256" key="2">
    <source>
        <dbReference type="SAM" id="MobiDB-lite"/>
    </source>
</evidence>
<feature type="compositionally biased region" description="Basic and acidic residues" evidence="2">
    <location>
        <begin position="71"/>
        <end position="82"/>
    </location>
</feature>
<dbReference type="PANTHER" id="PTHR46910">
    <property type="entry name" value="TRANSCRIPTION FACTOR PDR1"/>
    <property type="match status" value="1"/>
</dbReference>
<gene>
    <name evidence="4" type="ORF">EJ06DRAFT_333046</name>
</gene>
<evidence type="ECO:0000256" key="1">
    <source>
        <dbReference type="ARBA" id="ARBA00023242"/>
    </source>
</evidence>
<dbReference type="PANTHER" id="PTHR46910:SF18">
    <property type="entry name" value="ZN(II)2CYS6 TRANSCRIPTION FACTOR (EUROFUNG)"/>
    <property type="match status" value="1"/>
</dbReference>